<keyword evidence="4" id="KW-0645">Protease</keyword>
<keyword evidence="4" id="KW-0547">Nucleotide-binding</keyword>
<feature type="region of interest" description="Disordered" evidence="2">
    <location>
        <begin position="118"/>
        <end position="143"/>
    </location>
</feature>
<accession>A0ABZ1SPZ0</accession>
<keyword evidence="5" id="KW-1185">Reference proteome</keyword>
<evidence type="ECO:0000313" key="4">
    <source>
        <dbReference type="EMBL" id="WUP74273.1"/>
    </source>
</evidence>
<feature type="domain" description="Clp R" evidence="3">
    <location>
        <begin position="56"/>
        <end position="207"/>
    </location>
</feature>
<keyword evidence="4" id="KW-0067">ATP-binding</keyword>
<evidence type="ECO:0000256" key="1">
    <source>
        <dbReference type="PROSITE-ProRule" id="PRU01251"/>
    </source>
</evidence>
<protein>
    <submittedName>
        <fullName evidence="4">ATP-dependent Clp protease ATP-binding subunit</fullName>
    </submittedName>
</protein>
<dbReference type="RefSeq" id="WP_328709153.1">
    <property type="nucleotide sequence ID" value="NZ_CP108085.1"/>
</dbReference>
<evidence type="ECO:0000256" key="2">
    <source>
        <dbReference type="SAM" id="MobiDB-lite"/>
    </source>
</evidence>
<dbReference type="GO" id="GO:0005524">
    <property type="term" value="F:ATP binding"/>
    <property type="evidence" value="ECO:0007669"/>
    <property type="project" value="UniProtKB-KW"/>
</dbReference>
<dbReference type="InterPro" id="IPR004176">
    <property type="entry name" value="Clp_R_N"/>
</dbReference>
<dbReference type="EMBL" id="CP108085">
    <property type="protein sequence ID" value="WUP74273.1"/>
    <property type="molecule type" value="Genomic_DNA"/>
</dbReference>
<dbReference type="Pfam" id="PF02861">
    <property type="entry name" value="Clp_N"/>
    <property type="match status" value="2"/>
</dbReference>
<evidence type="ECO:0000313" key="5">
    <source>
        <dbReference type="Proteomes" id="UP001432011"/>
    </source>
</evidence>
<reference evidence="4" key="1">
    <citation type="submission" date="2022-10" db="EMBL/GenBank/DDBJ databases">
        <title>The complete genomes of actinobacterial strains from the NBC collection.</title>
        <authorList>
            <person name="Joergensen T.S."/>
            <person name="Alvarez Arevalo M."/>
            <person name="Sterndorff E.B."/>
            <person name="Faurdal D."/>
            <person name="Vuksanovic O."/>
            <person name="Mourched A.-S."/>
            <person name="Charusanti P."/>
            <person name="Shaw S."/>
            <person name="Blin K."/>
            <person name="Weber T."/>
        </authorList>
    </citation>
    <scope>NUCLEOTIDE SEQUENCE</scope>
    <source>
        <strain evidence="4">NBC_00254</strain>
    </source>
</reference>
<evidence type="ECO:0000259" key="3">
    <source>
        <dbReference type="PROSITE" id="PS51903"/>
    </source>
</evidence>
<dbReference type="InterPro" id="IPR036628">
    <property type="entry name" value="Clp_N_dom_sf"/>
</dbReference>
<name>A0ABZ1SPZ0_9ACTN</name>
<organism evidence="4 5">
    <name type="scientific">Microbispora hainanensis</name>
    <dbReference type="NCBI Taxonomy" id="568844"/>
    <lineage>
        <taxon>Bacteria</taxon>
        <taxon>Bacillati</taxon>
        <taxon>Actinomycetota</taxon>
        <taxon>Actinomycetes</taxon>
        <taxon>Streptosporangiales</taxon>
        <taxon>Streptosporangiaceae</taxon>
        <taxon>Microbispora</taxon>
    </lineage>
</organism>
<gene>
    <name evidence="4" type="ORF">OG913_33690</name>
</gene>
<proteinExistence type="predicted"/>
<dbReference type="SUPFAM" id="SSF81923">
    <property type="entry name" value="Double Clp-N motif"/>
    <property type="match status" value="2"/>
</dbReference>
<sequence length="267" mass="28357">MPKINVYLPDDLAEAVKDAALPVSAICQRALEQAVRRVSAIRESILGDFEIDDPRLSHFTPRTRAVFRLALEQARAENAAGIGTEHLLAAMLAEGRNLALHVLRAMEVEPALIERDLAARRPSAPTGPNESGDEGTPKGPSRFDAHAANALELAVTEAHALGHNYIGCEHLLLGLVAEPDGIGGQVLRERGAEPRLTRRAVVAALAGYVHLRAQAQDASASQSTAQASSQSAVQAVAAVVRQEIAPLMRRIERLEQHAGVAAEDGAA</sequence>
<keyword evidence="1" id="KW-0677">Repeat</keyword>
<dbReference type="Gene3D" id="1.10.1780.10">
    <property type="entry name" value="Clp, N-terminal domain"/>
    <property type="match status" value="1"/>
</dbReference>
<dbReference type="GO" id="GO:0008233">
    <property type="term" value="F:peptidase activity"/>
    <property type="evidence" value="ECO:0007669"/>
    <property type="project" value="UniProtKB-KW"/>
</dbReference>
<dbReference type="GO" id="GO:0006508">
    <property type="term" value="P:proteolysis"/>
    <property type="evidence" value="ECO:0007669"/>
    <property type="project" value="UniProtKB-KW"/>
</dbReference>
<dbReference type="PROSITE" id="PS51903">
    <property type="entry name" value="CLP_R"/>
    <property type="match status" value="1"/>
</dbReference>
<keyword evidence="4" id="KW-0378">Hydrolase</keyword>
<dbReference type="Proteomes" id="UP001432011">
    <property type="component" value="Chromosome"/>
</dbReference>